<dbReference type="PANTHER" id="PTHR34059">
    <property type="entry name" value="EXPRESSED PROTEIN"/>
    <property type="match status" value="1"/>
</dbReference>
<proteinExistence type="predicted"/>
<feature type="compositionally biased region" description="Basic residues" evidence="1">
    <location>
        <begin position="371"/>
        <end position="380"/>
    </location>
</feature>
<feature type="compositionally biased region" description="Basic and acidic residues" evidence="1">
    <location>
        <begin position="357"/>
        <end position="370"/>
    </location>
</feature>
<evidence type="ECO:0000313" key="3">
    <source>
        <dbReference type="Proteomes" id="UP001054252"/>
    </source>
</evidence>
<accession>A0AAV5MSA4</accession>
<sequence length="521" mass="58904">MEDADFFTKQQNLVTEKNHPNPSKCYTHFLQKALIVTIFFVILPFFPSQAPEFINQTILNRSWELLHLLFVGIVVSYGLFSRRNDETDKENHSNVSKFDNAQSYVSRLLHISSVFDDDAQNVSGSDEYKVETWSNRYYRNEPPLVVVADPSVHVDKQRSFAPWIGEKPLLLPVRSLKSPVLDANETSKESINPRSVSRSNSNLGSKRVLNKRKNGELGRLDHGNSEDNANEDVVLPSPIPWRSRSGRMEAREETSSLPKYTLPSSMEESNFNRVESCSFRSRSSLSNSTSSSPKLSPSPSISSPNKLSPSPSLSAESQARSTEDLLKMKGFNRSPPPPPPLPPWPIAHKLSSTKPISRNDDGVSSEEKLHRSFRRERRNLKSVRKIQRCDSIAGSQKVRETEQLSSERVTFMPTPTYIEFPKEEKQEFVQKVLMVETETEDDSVTEEEDVAEKEGSFVPNLGLVSSARQGEATTSSSAMDAASDVDKKADEFIAKIREQIRLQRIDSIKRSSRQVRRNLSR</sequence>
<keyword evidence="3" id="KW-1185">Reference proteome</keyword>
<feature type="compositionally biased region" description="Low complexity" evidence="1">
    <location>
        <begin position="276"/>
        <end position="314"/>
    </location>
</feature>
<evidence type="ECO:0000256" key="1">
    <source>
        <dbReference type="SAM" id="MobiDB-lite"/>
    </source>
</evidence>
<reference evidence="2 3" key="1">
    <citation type="journal article" date="2021" name="Commun. Biol.">
        <title>The genome of Shorea leprosula (Dipterocarpaceae) highlights the ecological relevance of drought in aseasonal tropical rainforests.</title>
        <authorList>
            <person name="Ng K.K.S."/>
            <person name="Kobayashi M.J."/>
            <person name="Fawcett J.A."/>
            <person name="Hatakeyama M."/>
            <person name="Paape T."/>
            <person name="Ng C.H."/>
            <person name="Ang C.C."/>
            <person name="Tnah L.H."/>
            <person name="Lee C.T."/>
            <person name="Nishiyama T."/>
            <person name="Sese J."/>
            <person name="O'Brien M.J."/>
            <person name="Copetti D."/>
            <person name="Mohd Noor M.I."/>
            <person name="Ong R.C."/>
            <person name="Putra M."/>
            <person name="Sireger I.Z."/>
            <person name="Indrioko S."/>
            <person name="Kosugi Y."/>
            <person name="Izuno A."/>
            <person name="Isagi Y."/>
            <person name="Lee S.L."/>
            <person name="Shimizu K.K."/>
        </authorList>
    </citation>
    <scope>NUCLEOTIDE SEQUENCE [LARGE SCALE GENOMIC DNA]</scope>
    <source>
        <strain evidence="2">214</strain>
    </source>
</reference>
<protein>
    <submittedName>
        <fullName evidence="2">Uncharacterized protein</fullName>
    </submittedName>
</protein>
<dbReference type="Proteomes" id="UP001054252">
    <property type="component" value="Unassembled WGS sequence"/>
</dbReference>
<organism evidence="2 3">
    <name type="scientific">Rubroshorea leprosula</name>
    <dbReference type="NCBI Taxonomy" id="152421"/>
    <lineage>
        <taxon>Eukaryota</taxon>
        <taxon>Viridiplantae</taxon>
        <taxon>Streptophyta</taxon>
        <taxon>Embryophyta</taxon>
        <taxon>Tracheophyta</taxon>
        <taxon>Spermatophyta</taxon>
        <taxon>Magnoliopsida</taxon>
        <taxon>eudicotyledons</taxon>
        <taxon>Gunneridae</taxon>
        <taxon>Pentapetalae</taxon>
        <taxon>rosids</taxon>
        <taxon>malvids</taxon>
        <taxon>Malvales</taxon>
        <taxon>Dipterocarpaceae</taxon>
        <taxon>Rubroshorea</taxon>
    </lineage>
</organism>
<dbReference type="InterPro" id="IPR008480">
    <property type="entry name" value="DUF761_pln"/>
</dbReference>
<feature type="compositionally biased region" description="Basic and acidic residues" evidence="1">
    <location>
        <begin position="213"/>
        <end position="225"/>
    </location>
</feature>
<name>A0AAV5MSA4_9ROSI</name>
<evidence type="ECO:0000313" key="2">
    <source>
        <dbReference type="EMBL" id="GKV52427.1"/>
    </source>
</evidence>
<feature type="compositionally biased region" description="Polar residues" evidence="1">
    <location>
        <begin position="255"/>
        <end position="275"/>
    </location>
</feature>
<dbReference type="AlphaFoldDB" id="A0AAV5MSA4"/>
<dbReference type="EMBL" id="BPVZ01000702">
    <property type="protein sequence ID" value="GKV52427.1"/>
    <property type="molecule type" value="Genomic_DNA"/>
</dbReference>
<gene>
    <name evidence="2" type="ORF">SLEP1_g59009</name>
</gene>
<dbReference type="Pfam" id="PF05553">
    <property type="entry name" value="DUF761"/>
    <property type="match status" value="1"/>
</dbReference>
<dbReference type="PANTHER" id="PTHR34059:SF1">
    <property type="entry name" value="EXPRESSED PROTEIN"/>
    <property type="match status" value="1"/>
</dbReference>
<comment type="caution">
    <text evidence="2">The sequence shown here is derived from an EMBL/GenBank/DDBJ whole genome shotgun (WGS) entry which is preliminary data.</text>
</comment>
<feature type="region of interest" description="Disordered" evidence="1">
    <location>
        <begin position="182"/>
        <end position="380"/>
    </location>
</feature>
<feature type="compositionally biased region" description="Polar residues" evidence="1">
    <location>
        <begin position="189"/>
        <end position="204"/>
    </location>
</feature>
<feature type="compositionally biased region" description="Pro residues" evidence="1">
    <location>
        <begin position="334"/>
        <end position="345"/>
    </location>
</feature>